<evidence type="ECO:0000313" key="2">
    <source>
        <dbReference type="EMBL" id="GGL73343.1"/>
    </source>
</evidence>
<protein>
    <submittedName>
        <fullName evidence="2">Uncharacterized protein</fullName>
    </submittedName>
</protein>
<keyword evidence="1" id="KW-0472">Membrane</keyword>
<accession>A0A830FGY5</accession>
<gene>
    <name evidence="2" type="ORF">GCM10009039_34340</name>
</gene>
<reference evidence="2" key="2">
    <citation type="submission" date="2020-09" db="EMBL/GenBank/DDBJ databases">
        <authorList>
            <person name="Sun Q."/>
            <person name="Ohkuma M."/>
        </authorList>
    </citation>
    <scope>NUCLEOTIDE SEQUENCE</scope>
    <source>
        <strain evidence="2">JCM 19596</strain>
    </source>
</reference>
<reference evidence="2" key="1">
    <citation type="journal article" date="2014" name="Int. J. Syst. Evol. Microbiol.">
        <title>Complete genome sequence of Corynebacterium casei LMG S-19264T (=DSM 44701T), isolated from a smear-ripened cheese.</title>
        <authorList>
            <consortium name="US DOE Joint Genome Institute (JGI-PGF)"/>
            <person name="Walter F."/>
            <person name="Albersmeier A."/>
            <person name="Kalinowski J."/>
            <person name="Ruckert C."/>
        </authorList>
    </citation>
    <scope>NUCLEOTIDE SEQUENCE</scope>
    <source>
        <strain evidence="2">JCM 19596</strain>
    </source>
</reference>
<dbReference type="RefSeq" id="WP_188981043.1">
    <property type="nucleotide sequence ID" value="NZ_BMPG01000010.1"/>
</dbReference>
<dbReference type="AlphaFoldDB" id="A0A830FGY5"/>
<feature type="transmembrane region" description="Helical" evidence="1">
    <location>
        <begin position="19"/>
        <end position="37"/>
    </location>
</feature>
<comment type="caution">
    <text evidence="2">The sequence shown here is derived from an EMBL/GenBank/DDBJ whole genome shotgun (WGS) entry which is preliminary data.</text>
</comment>
<keyword evidence="1" id="KW-0812">Transmembrane</keyword>
<sequence>MSGMTAAVEWVLHMAESSFGVHLKQIGVVALLLVLVFEGRHVKTAGGAVASATSSVGWTLVLLAVMVGLGWTSLNPDTIMTDVSGFASLAYDYLTTQL</sequence>
<keyword evidence="1" id="KW-1133">Transmembrane helix</keyword>
<proteinExistence type="predicted"/>
<evidence type="ECO:0000313" key="3">
    <source>
        <dbReference type="Proteomes" id="UP000607197"/>
    </source>
</evidence>
<organism evidence="2 3">
    <name type="scientific">Halocalculus aciditolerans</name>
    <dbReference type="NCBI Taxonomy" id="1383812"/>
    <lineage>
        <taxon>Archaea</taxon>
        <taxon>Methanobacteriati</taxon>
        <taxon>Methanobacteriota</taxon>
        <taxon>Stenosarchaea group</taxon>
        <taxon>Halobacteria</taxon>
        <taxon>Halobacteriales</taxon>
        <taxon>Halobacteriaceae</taxon>
        <taxon>Halocalculus</taxon>
    </lineage>
</organism>
<keyword evidence="3" id="KW-1185">Reference proteome</keyword>
<dbReference type="Proteomes" id="UP000607197">
    <property type="component" value="Unassembled WGS sequence"/>
</dbReference>
<feature type="transmembrane region" description="Helical" evidence="1">
    <location>
        <begin position="49"/>
        <end position="71"/>
    </location>
</feature>
<evidence type="ECO:0000256" key="1">
    <source>
        <dbReference type="SAM" id="Phobius"/>
    </source>
</evidence>
<name>A0A830FGY5_9EURY</name>
<dbReference type="EMBL" id="BMPG01000010">
    <property type="protein sequence ID" value="GGL73343.1"/>
    <property type="molecule type" value="Genomic_DNA"/>
</dbReference>